<protein>
    <submittedName>
        <fullName evidence="2">Uncharacterized protein</fullName>
    </submittedName>
</protein>
<evidence type="ECO:0000256" key="1">
    <source>
        <dbReference type="SAM" id="MobiDB-lite"/>
    </source>
</evidence>
<reference evidence="2 3" key="1">
    <citation type="journal article" date="2018" name="Front. Plant Sci.">
        <title>Red Clover (Trifolium pratense) and Zigzag Clover (T. medium) - A Picture of Genomic Similarities and Differences.</title>
        <authorList>
            <person name="Dluhosova J."/>
            <person name="Istvanek J."/>
            <person name="Nedelnik J."/>
            <person name="Repkova J."/>
        </authorList>
    </citation>
    <scope>NUCLEOTIDE SEQUENCE [LARGE SCALE GENOMIC DNA]</scope>
    <source>
        <strain evidence="3">cv. 10/8</strain>
        <tissue evidence="2">Leaf</tissue>
    </source>
</reference>
<dbReference type="EMBL" id="LXQA010404365">
    <property type="protein sequence ID" value="MCI49642.1"/>
    <property type="molecule type" value="Genomic_DNA"/>
</dbReference>
<proteinExistence type="predicted"/>
<accession>A0A392SMK5</accession>
<organism evidence="2 3">
    <name type="scientific">Trifolium medium</name>
    <dbReference type="NCBI Taxonomy" id="97028"/>
    <lineage>
        <taxon>Eukaryota</taxon>
        <taxon>Viridiplantae</taxon>
        <taxon>Streptophyta</taxon>
        <taxon>Embryophyta</taxon>
        <taxon>Tracheophyta</taxon>
        <taxon>Spermatophyta</taxon>
        <taxon>Magnoliopsida</taxon>
        <taxon>eudicotyledons</taxon>
        <taxon>Gunneridae</taxon>
        <taxon>Pentapetalae</taxon>
        <taxon>rosids</taxon>
        <taxon>fabids</taxon>
        <taxon>Fabales</taxon>
        <taxon>Fabaceae</taxon>
        <taxon>Papilionoideae</taxon>
        <taxon>50 kb inversion clade</taxon>
        <taxon>NPAAA clade</taxon>
        <taxon>Hologalegina</taxon>
        <taxon>IRL clade</taxon>
        <taxon>Trifolieae</taxon>
        <taxon>Trifolium</taxon>
    </lineage>
</organism>
<evidence type="ECO:0000313" key="3">
    <source>
        <dbReference type="Proteomes" id="UP000265520"/>
    </source>
</evidence>
<feature type="non-terminal residue" evidence="2">
    <location>
        <position position="22"/>
    </location>
</feature>
<keyword evidence="3" id="KW-1185">Reference proteome</keyword>
<name>A0A392SMK5_9FABA</name>
<dbReference type="Proteomes" id="UP000265520">
    <property type="component" value="Unassembled WGS sequence"/>
</dbReference>
<feature type="compositionally biased region" description="Gly residues" evidence="1">
    <location>
        <begin position="8"/>
        <end position="22"/>
    </location>
</feature>
<evidence type="ECO:0000313" key="2">
    <source>
        <dbReference type="EMBL" id="MCI49642.1"/>
    </source>
</evidence>
<feature type="region of interest" description="Disordered" evidence="1">
    <location>
        <begin position="1"/>
        <end position="22"/>
    </location>
</feature>
<comment type="caution">
    <text evidence="2">The sequence shown here is derived from an EMBL/GenBank/DDBJ whole genome shotgun (WGS) entry which is preliminary data.</text>
</comment>
<dbReference type="AlphaFoldDB" id="A0A392SMK5"/>
<sequence length="22" mass="2081">MSPDREGAGGVRRSGGGAAVHG</sequence>